<gene>
    <name evidence="2" type="ORF">MBELCI_0589</name>
</gene>
<proteinExistence type="predicted"/>
<evidence type="ECO:0000313" key="2">
    <source>
        <dbReference type="EMBL" id="GAD54537.1"/>
    </source>
</evidence>
<dbReference type="EMBL" id="BATB01000004">
    <property type="protein sequence ID" value="GAD54537.1"/>
    <property type="molecule type" value="Genomic_DNA"/>
</dbReference>
<dbReference type="Proteomes" id="UP000016566">
    <property type="component" value="Unassembled WGS sequence"/>
</dbReference>
<dbReference type="AlphaFoldDB" id="U2Z0D0"/>
<accession>U2Z0D0</accession>
<evidence type="ECO:0000256" key="1">
    <source>
        <dbReference type="SAM" id="MobiDB-lite"/>
    </source>
</evidence>
<protein>
    <submittedName>
        <fullName evidence="2">Uncharacterized protein</fullName>
    </submittedName>
</protein>
<keyword evidence="3" id="KW-1185">Reference proteome</keyword>
<dbReference type="STRING" id="1337093.MBELCI_0589"/>
<reference evidence="2" key="1">
    <citation type="journal article" date="2013" name="Genome Announc.">
        <title>Draft Genome Sequence of Loktanella cinnabarina LL-001T, Isolated from Deep-Sea Floor Sediment.</title>
        <authorList>
            <person name="Nishi S."/>
            <person name="Tsubouchi T."/>
            <person name="Takaki Y."/>
            <person name="Koyanagi R."/>
            <person name="Satoh N."/>
            <person name="Maruyama T."/>
            <person name="Hatada Y."/>
        </authorList>
    </citation>
    <scope>NUCLEOTIDE SEQUENCE [LARGE SCALE GENOMIC DNA]</scope>
    <source>
        <strain evidence="2">LL-001</strain>
    </source>
</reference>
<feature type="region of interest" description="Disordered" evidence="1">
    <location>
        <begin position="47"/>
        <end position="74"/>
    </location>
</feature>
<comment type="caution">
    <text evidence="2">The sequence shown here is derived from an EMBL/GenBank/DDBJ whole genome shotgun (WGS) entry which is preliminary data.</text>
</comment>
<evidence type="ECO:0000313" key="3">
    <source>
        <dbReference type="Proteomes" id="UP000016566"/>
    </source>
</evidence>
<name>U2Z0D0_9RHOB</name>
<sequence>MVASSPQENVSAPPVVLGALLPGTPPSAVFQNGDGCYLFSIERTEPLSGYPVRDSSGTPLCENDDGTVGPRPSS</sequence>
<dbReference type="eggNOG" id="ENOG502ZQ81">
    <property type="taxonomic scope" value="Bacteria"/>
</dbReference>
<organism evidence="2 3">
    <name type="scientific">Limimaricola cinnabarinus LL-001</name>
    <dbReference type="NCBI Taxonomy" id="1337093"/>
    <lineage>
        <taxon>Bacteria</taxon>
        <taxon>Pseudomonadati</taxon>
        <taxon>Pseudomonadota</taxon>
        <taxon>Alphaproteobacteria</taxon>
        <taxon>Rhodobacterales</taxon>
        <taxon>Paracoccaceae</taxon>
        <taxon>Limimaricola</taxon>
    </lineage>
</organism>